<name>A0AAD8MIG4_9APIA</name>
<dbReference type="InterPro" id="IPR001810">
    <property type="entry name" value="F-box_dom"/>
</dbReference>
<organism evidence="2 3">
    <name type="scientific">Heracleum sosnowskyi</name>
    <dbReference type="NCBI Taxonomy" id="360622"/>
    <lineage>
        <taxon>Eukaryota</taxon>
        <taxon>Viridiplantae</taxon>
        <taxon>Streptophyta</taxon>
        <taxon>Embryophyta</taxon>
        <taxon>Tracheophyta</taxon>
        <taxon>Spermatophyta</taxon>
        <taxon>Magnoliopsida</taxon>
        <taxon>eudicotyledons</taxon>
        <taxon>Gunneridae</taxon>
        <taxon>Pentapetalae</taxon>
        <taxon>asterids</taxon>
        <taxon>campanulids</taxon>
        <taxon>Apiales</taxon>
        <taxon>Apiaceae</taxon>
        <taxon>Apioideae</taxon>
        <taxon>apioid superclade</taxon>
        <taxon>Tordylieae</taxon>
        <taxon>Tordyliinae</taxon>
        <taxon>Heracleum</taxon>
    </lineage>
</organism>
<dbReference type="AlphaFoldDB" id="A0AAD8MIG4"/>
<keyword evidence="3" id="KW-1185">Reference proteome</keyword>
<sequence>MRSLLCCIPEILKLLTESLWPLAKEALEEPLIEEPVVEEAKAEEEKTESSMVATCKRLPEELVIDILSRFPAESLHQCAEVYQDWKSLFSTRYFVHDLFLPRVPPTFIVHRASNVEDELYYLDDFWGDGKKTPIKFKIKDDPLIWGRLELKYSYFGLLFFTSASRNYTVVLNPVTCEKTYLLHDGKGLTDIYGVYYHPIAREFCVLLISHITYEHAEFKLLRERGPSRGWETLSNSLYLPVGGVPPVNLHGALHWKRRHTNPISSHSIVVFSIVEEEFKLMPHPDPGGAQVFDEHLFDLDGNLALCQITDVLQIRTLQDYTSWFWTKTHSIKLGGLDHLRRPFWFWPWVYVLGAQNGTLIIHQLAKGIFAPHLEQNTSKKFVFNNKQGSLGGTSVCLHTKSLLSFRAFHPSAERYQLQADASGGGRCLDDMLGGVAGIRWMEAFQMLLLLKMTTT</sequence>
<evidence type="ECO:0000313" key="2">
    <source>
        <dbReference type="EMBL" id="KAK1377175.1"/>
    </source>
</evidence>
<comment type="caution">
    <text evidence="2">The sequence shown here is derived from an EMBL/GenBank/DDBJ whole genome shotgun (WGS) entry which is preliminary data.</text>
</comment>
<dbReference type="PANTHER" id="PTHR31672">
    <property type="entry name" value="BNACNNG10540D PROTEIN"/>
    <property type="match status" value="1"/>
</dbReference>
<dbReference type="PANTHER" id="PTHR31672:SF13">
    <property type="entry name" value="F-BOX PROTEIN CPR30-LIKE"/>
    <property type="match status" value="1"/>
</dbReference>
<gene>
    <name evidence="2" type="ORF">POM88_033368</name>
</gene>
<reference evidence="2" key="1">
    <citation type="submission" date="2023-02" db="EMBL/GenBank/DDBJ databases">
        <title>Genome of toxic invasive species Heracleum sosnowskyi carries increased number of genes despite the absence of recent whole-genome duplications.</title>
        <authorList>
            <person name="Schelkunov M."/>
            <person name="Shtratnikova V."/>
            <person name="Makarenko M."/>
            <person name="Klepikova A."/>
            <person name="Omelchenko D."/>
            <person name="Novikova G."/>
            <person name="Obukhova E."/>
            <person name="Bogdanov V."/>
            <person name="Penin A."/>
            <person name="Logacheva M."/>
        </authorList>
    </citation>
    <scope>NUCLEOTIDE SEQUENCE</scope>
    <source>
        <strain evidence="2">Hsosn_3</strain>
        <tissue evidence="2">Leaf</tissue>
    </source>
</reference>
<reference evidence="2" key="2">
    <citation type="submission" date="2023-05" db="EMBL/GenBank/DDBJ databases">
        <authorList>
            <person name="Schelkunov M.I."/>
        </authorList>
    </citation>
    <scope>NUCLEOTIDE SEQUENCE</scope>
    <source>
        <strain evidence="2">Hsosn_3</strain>
        <tissue evidence="2">Leaf</tissue>
    </source>
</reference>
<dbReference type="SUPFAM" id="SSF81383">
    <property type="entry name" value="F-box domain"/>
    <property type="match status" value="1"/>
</dbReference>
<dbReference type="Proteomes" id="UP001237642">
    <property type="component" value="Unassembled WGS sequence"/>
</dbReference>
<protein>
    <recommendedName>
        <fullName evidence="1">F-box domain-containing protein</fullName>
    </recommendedName>
</protein>
<accession>A0AAD8MIG4</accession>
<dbReference type="EMBL" id="JAUIZM010000007">
    <property type="protein sequence ID" value="KAK1377175.1"/>
    <property type="molecule type" value="Genomic_DNA"/>
</dbReference>
<dbReference type="InterPro" id="IPR036047">
    <property type="entry name" value="F-box-like_dom_sf"/>
</dbReference>
<dbReference type="Pfam" id="PF00646">
    <property type="entry name" value="F-box"/>
    <property type="match status" value="1"/>
</dbReference>
<dbReference type="InterPro" id="IPR050796">
    <property type="entry name" value="SCF_F-box_component"/>
</dbReference>
<evidence type="ECO:0000259" key="1">
    <source>
        <dbReference type="Pfam" id="PF00646"/>
    </source>
</evidence>
<dbReference type="Gene3D" id="1.20.1280.50">
    <property type="match status" value="1"/>
</dbReference>
<feature type="domain" description="F-box" evidence="1">
    <location>
        <begin position="57"/>
        <end position="94"/>
    </location>
</feature>
<proteinExistence type="predicted"/>
<evidence type="ECO:0000313" key="3">
    <source>
        <dbReference type="Proteomes" id="UP001237642"/>
    </source>
</evidence>